<proteinExistence type="predicted"/>
<name>C0QMH2_DESAH</name>
<sequence length="168" mass="18674">MRFFLSLLIWLVIIGGLFVYTWQRDAGLPQGPPVAAETKHVQGSHVLEITPTFSVEKDPFALQTDTDNTSLLELRLNGTALDVPAADMRRGQVIQIHELQKLQIGFNEFYVSAGPPISESMLAHGMRIRLLNGSHVFFDDTIWANPGARVSGTINFSLAADKDDHHEH</sequence>
<dbReference type="RefSeq" id="WP_015905250.1">
    <property type="nucleotide sequence ID" value="NC_012108.1"/>
</dbReference>
<accession>C0QMH2</accession>
<dbReference type="eggNOG" id="ENOG5033JV9">
    <property type="taxonomic scope" value="Bacteria"/>
</dbReference>
<reference evidence="1 2" key="1">
    <citation type="journal article" date="2009" name="Environ. Microbiol.">
        <title>Genome sequence of Desulfobacterium autotrophicum HRM2, a marine sulfate reducer oxidizing organic carbon completely to carbon dioxide.</title>
        <authorList>
            <person name="Strittmatter A.W."/>
            <person name="Liesegang H."/>
            <person name="Rabus R."/>
            <person name="Decker I."/>
            <person name="Amann J."/>
            <person name="Andres S."/>
            <person name="Henne A."/>
            <person name="Fricke W.F."/>
            <person name="Martinez-Arias R."/>
            <person name="Bartels D."/>
            <person name="Goesmann A."/>
            <person name="Krause L."/>
            <person name="Puehler A."/>
            <person name="Klenk H.P."/>
            <person name="Richter M."/>
            <person name="Schuler M."/>
            <person name="Gloeckner F.O."/>
            <person name="Meyerdierks A."/>
            <person name="Gottschalk G."/>
            <person name="Amann R."/>
        </authorList>
    </citation>
    <scope>NUCLEOTIDE SEQUENCE [LARGE SCALE GENOMIC DNA]</scope>
    <source>
        <strain evidence="2">ATCC 43914 / DSM 3382 / HRM2</strain>
    </source>
</reference>
<dbReference type="STRING" id="177437.HRM2_34140"/>
<evidence type="ECO:0000313" key="2">
    <source>
        <dbReference type="Proteomes" id="UP000000442"/>
    </source>
</evidence>
<keyword evidence="2" id="KW-1185">Reference proteome</keyword>
<evidence type="ECO:0000313" key="1">
    <source>
        <dbReference type="EMBL" id="ACN16489.1"/>
    </source>
</evidence>
<protein>
    <submittedName>
        <fullName evidence="1">Uncharacterized protein</fullName>
    </submittedName>
</protein>
<dbReference type="HOGENOM" id="CLU_1583829_0_0_7"/>
<dbReference type="Proteomes" id="UP000000442">
    <property type="component" value="Chromosome"/>
</dbReference>
<dbReference type="AlphaFoldDB" id="C0QMH2"/>
<organism evidence="1 2">
    <name type="scientific">Desulforapulum autotrophicum (strain ATCC 43914 / DSM 3382 / VKM B-1955 / HRM2)</name>
    <name type="common">Desulfobacterium autotrophicum</name>
    <dbReference type="NCBI Taxonomy" id="177437"/>
    <lineage>
        <taxon>Bacteria</taxon>
        <taxon>Pseudomonadati</taxon>
        <taxon>Thermodesulfobacteriota</taxon>
        <taxon>Desulfobacteria</taxon>
        <taxon>Desulfobacterales</taxon>
        <taxon>Desulfobacteraceae</taxon>
        <taxon>Desulforapulum</taxon>
    </lineage>
</organism>
<dbReference type="EMBL" id="CP001087">
    <property type="protein sequence ID" value="ACN16489.1"/>
    <property type="molecule type" value="Genomic_DNA"/>
</dbReference>
<dbReference type="OrthoDB" id="5396913at2"/>
<gene>
    <name evidence="1" type="ordered locus">HRM2_34140</name>
</gene>
<dbReference type="KEGG" id="dat:HRM2_34140"/>